<sequence>MLNNMRDGSSSVSPYDTAWVALIRDTNGSSGKPQFPSCLQWIAENQLCDGSWGEEFVFCIYDRLLNTLASVIALTTWNTELDNRNRGKTYISVTNNNETRQMLLNNLLQFLHQLSEETFETLGKDIHLQLHSVWGRWLMSVGEEKTACQEKAELVVRTINLCGGHM</sequence>
<dbReference type="PANTHER" id="PTHR31739">
    <property type="entry name" value="ENT-COPALYL DIPHOSPHATE SYNTHASE, CHLOROPLASTIC"/>
    <property type="match status" value="1"/>
</dbReference>
<dbReference type="Proteomes" id="UP000823775">
    <property type="component" value="Unassembled WGS sequence"/>
</dbReference>
<dbReference type="InterPro" id="IPR050148">
    <property type="entry name" value="Terpene_synthase-like"/>
</dbReference>
<evidence type="ECO:0000313" key="2">
    <source>
        <dbReference type="Proteomes" id="UP000823775"/>
    </source>
</evidence>
<keyword evidence="2" id="KW-1185">Reference proteome</keyword>
<name>A0ABS8SLT7_DATST</name>
<comment type="caution">
    <text evidence="1">The sequence shown here is derived from an EMBL/GenBank/DDBJ whole genome shotgun (WGS) entry which is preliminary data.</text>
</comment>
<protein>
    <submittedName>
        <fullName evidence="1">Uncharacterized protein</fullName>
    </submittedName>
</protein>
<dbReference type="EMBL" id="JACEIK010000608">
    <property type="protein sequence ID" value="MCD7459739.1"/>
    <property type="molecule type" value="Genomic_DNA"/>
</dbReference>
<dbReference type="Gene3D" id="1.50.10.160">
    <property type="match status" value="1"/>
</dbReference>
<evidence type="ECO:0000313" key="1">
    <source>
        <dbReference type="EMBL" id="MCD7459739.1"/>
    </source>
</evidence>
<gene>
    <name evidence="1" type="ORF">HAX54_041849</name>
</gene>
<reference evidence="1 2" key="1">
    <citation type="journal article" date="2021" name="BMC Genomics">
        <title>Datura genome reveals duplications of psychoactive alkaloid biosynthetic genes and high mutation rate following tissue culture.</title>
        <authorList>
            <person name="Rajewski A."/>
            <person name="Carter-House D."/>
            <person name="Stajich J."/>
            <person name="Litt A."/>
        </authorList>
    </citation>
    <scope>NUCLEOTIDE SEQUENCE [LARGE SCALE GENOMIC DNA]</scope>
    <source>
        <strain evidence="1">AR-01</strain>
    </source>
</reference>
<dbReference type="PANTHER" id="PTHR31739:SF35">
    <property type="entry name" value="COPALYL DIPHOSPHATE SYNTHASE"/>
    <property type="match status" value="1"/>
</dbReference>
<dbReference type="SUPFAM" id="SSF48239">
    <property type="entry name" value="Terpenoid cyclases/Protein prenyltransferases"/>
    <property type="match status" value="1"/>
</dbReference>
<feature type="non-terminal residue" evidence="1">
    <location>
        <position position="166"/>
    </location>
</feature>
<organism evidence="1 2">
    <name type="scientific">Datura stramonium</name>
    <name type="common">Jimsonweed</name>
    <name type="synonym">Common thornapple</name>
    <dbReference type="NCBI Taxonomy" id="4076"/>
    <lineage>
        <taxon>Eukaryota</taxon>
        <taxon>Viridiplantae</taxon>
        <taxon>Streptophyta</taxon>
        <taxon>Embryophyta</taxon>
        <taxon>Tracheophyta</taxon>
        <taxon>Spermatophyta</taxon>
        <taxon>Magnoliopsida</taxon>
        <taxon>eudicotyledons</taxon>
        <taxon>Gunneridae</taxon>
        <taxon>Pentapetalae</taxon>
        <taxon>asterids</taxon>
        <taxon>lamiids</taxon>
        <taxon>Solanales</taxon>
        <taxon>Solanaceae</taxon>
        <taxon>Solanoideae</taxon>
        <taxon>Datureae</taxon>
        <taxon>Datura</taxon>
    </lineage>
</organism>
<dbReference type="Gene3D" id="1.50.10.130">
    <property type="entry name" value="Terpene synthase, N-terminal domain"/>
    <property type="match status" value="1"/>
</dbReference>
<proteinExistence type="predicted"/>
<accession>A0ABS8SLT7</accession>
<dbReference type="InterPro" id="IPR008930">
    <property type="entry name" value="Terpenoid_cyclase/PrenylTrfase"/>
</dbReference>
<dbReference type="InterPro" id="IPR036965">
    <property type="entry name" value="Terpene_synth_N_sf"/>
</dbReference>